<feature type="compositionally biased region" description="Acidic residues" evidence="1">
    <location>
        <begin position="102"/>
        <end position="113"/>
    </location>
</feature>
<organism evidence="3 4">
    <name type="scientific">Durusdinium trenchii</name>
    <dbReference type="NCBI Taxonomy" id="1381693"/>
    <lineage>
        <taxon>Eukaryota</taxon>
        <taxon>Sar</taxon>
        <taxon>Alveolata</taxon>
        <taxon>Dinophyceae</taxon>
        <taxon>Suessiales</taxon>
        <taxon>Symbiodiniaceae</taxon>
        <taxon>Durusdinium</taxon>
    </lineage>
</organism>
<evidence type="ECO:0000313" key="3">
    <source>
        <dbReference type="EMBL" id="CAK9097464.1"/>
    </source>
</evidence>
<evidence type="ECO:0000256" key="1">
    <source>
        <dbReference type="SAM" id="MobiDB-lite"/>
    </source>
</evidence>
<protein>
    <submittedName>
        <fullName evidence="3">Uncharacterized protein</fullName>
    </submittedName>
</protein>
<sequence length="178" mass="19420">MTRGVALALVLVASLASGEPAPPAPQLRGKDAEPEPVAKVQPELPEKEAAKVGAVAKEPVAERKNEEAPKVAGEVVKEPEKKVTEESGQPEEPKEEVGVVFEELESEDGEDSENSEKSAHRPGRPGRGWGRRRPWHGGVHRRRPWHGGGGGCRRWVNCYNGWYGGVQCSGGRYCTLWR</sequence>
<gene>
    <name evidence="3" type="ORF">SCF082_LOCUS45718</name>
</gene>
<keyword evidence="2" id="KW-0732">Signal</keyword>
<evidence type="ECO:0000313" key="4">
    <source>
        <dbReference type="Proteomes" id="UP001642464"/>
    </source>
</evidence>
<proteinExistence type="predicted"/>
<feature type="chain" id="PRO_5046651275" evidence="2">
    <location>
        <begin position="19"/>
        <end position="178"/>
    </location>
</feature>
<dbReference type="EMBL" id="CAXAMM010041128">
    <property type="protein sequence ID" value="CAK9097464.1"/>
    <property type="molecule type" value="Genomic_DNA"/>
</dbReference>
<evidence type="ECO:0000256" key="2">
    <source>
        <dbReference type="SAM" id="SignalP"/>
    </source>
</evidence>
<name>A0ABP0RB50_9DINO</name>
<feature type="compositionally biased region" description="Basic residues" evidence="1">
    <location>
        <begin position="120"/>
        <end position="145"/>
    </location>
</feature>
<feature type="region of interest" description="Disordered" evidence="1">
    <location>
        <begin position="16"/>
        <end position="146"/>
    </location>
</feature>
<dbReference type="Proteomes" id="UP001642464">
    <property type="component" value="Unassembled WGS sequence"/>
</dbReference>
<feature type="signal peptide" evidence="2">
    <location>
        <begin position="1"/>
        <end position="18"/>
    </location>
</feature>
<accession>A0ABP0RB50</accession>
<feature type="compositionally biased region" description="Basic and acidic residues" evidence="1">
    <location>
        <begin position="59"/>
        <end position="97"/>
    </location>
</feature>
<keyword evidence="4" id="KW-1185">Reference proteome</keyword>
<comment type="caution">
    <text evidence="3">The sequence shown here is derived from an EMBL/GenBank/DDBJ whole genome shotgun (WGS) entry which is preliminary data.</text>
</comment>
<reference evidence="3 4" key="1">
    <citation type="submission" date="2024-02" db="EMBL/GenBank/DDBJ databases">
        <authorList>
            <person name="Chen Y."/>
            <person name="Shah S."/>
            <person name="Dougan E. K."/>
            <person name="Thang M."/>
            <person name="Chan C."/>
        </authorList>
    </citation>
    <scope>NUCLEOTIDE SEQUENCE [LARGE SCALE GENOMIC DNA]</scope>
</reference>